<dbReference type="PANTHER" id="PTHR36503">
    <property type="entry name" value="BLR2520 PROTEIN"/>
    <property type="match status" value="1"/>
</dbReference>
<evidence type="ECO:0000313" key="3">
    <source>
        <dbReference type="Proteomes" id="UP000077266"/>
    </source>
</evidence>
<dbReference type="InterPro" id="IPR004360">
    <property type="entry name" value="Glyas_Fos-R_dOase_dom"/>
</dbReference>
<dbReference type="Pfam" id="PF00903">
    <property type="entry name" value="Glyoxalase"/>
    <property type="match status" value="1"/>
</dbReference>
<sequence>MPFTKLIVRLPVRSVPASLEFYSKVLGFTVAGDHGDLASVYLGEKAEVNIYLVSAAITRAKGEFTPHEVLIMVDDALDAHAVDQVAEAVKGRGAEVVEPVETKPWGYRQFCVRDPDGHYLVFFQHVDNGSDEE</sequence>
<dbReference type="AlphaFoldDB" id="A0A165DWK7"/>
<dbReference type="Proteomes" id="UP000077266">
    <property type="component" value="Unassembled WGS sequence"/>
</dbReference>
<dbReference type="PANTHER" id="PTHR36503:SF1">
    <property type="entry name" value="BLR2520 PROTEIN"/>
    <property type="match status" value="1"/>
</dbReference>
<accession>A0A165DWK7</accession>
<evidence type="ECO:0000259" key="1">
    <source>
        <dbReference type="PROSITE" id="PS51819"/>
    </source>
</evidence>
<keyword evidence="2" id="KW-0560">Oxidoreductase</keyword>
<dbReference type="PROSITE" id="PS51819">
    <property type="entry name" value="VOC"/>
    <property type="match status" value="1"/>
</dbReference>
<feature type="domain" description="VOC" evidence="1">
    <location>
        <begin position="4"/>
        <end position="125"/>
    </location>
</feature>
<dbReference type="InterPro" id="IPR037523">
    <property type="entry name" value="VOC_core"/>
</dbReference>
<dbReference type="InParanoid" id="A0A165DWK7"/>
<dbReference type="SUPFAM" id="SSF54593">
    <property type="entry name" value="Glyoxalase/Bleomycin resistance protein/Dihydroxybiphenyl dioxygenase"/>
    <property type="match status" value="1"/>
</dbReference>
<dbReference type="EMBL" id="KV426185">
    <property type="protein sequence ID" value="KZV85526.1"/>
    <property type="molecule type" value="Genomic_DNA"/>
</dbReference>
<name>A0A165DWK7_EXIGL</name>
<dbReference type="OrthoDB" id="3192611at2759"/>
<keyword evidence="2" id="KW-0223">Dioxygenase</keyword>
<gene>
    <name evidence="2" type="ORF">EXIGLDRAFT_841409</name>
</gene>
<proteinExistence type="predicted"/>
<dbReference type="InterPro" id="IPR029068">
    <property type="entry name" value="Glyas_Bleomycin-R_OHBP_Dase"/>
</dbReference>
<dbReference type="GO" id="GO:0051213">
    <property type="term" value="F:dioxygenase activity"/>
    <property type="evidence" value="ECO:0007669"/>
    <property type="project" value="UniProtKB-KW"/>
</dbReference>
<protein>
    <submittedName>
        <fullName evidence="2">Glyoxalase/Bleomycin resistance protein/Dihydroxybiphenyl dioxygenase</fullName>
    </submittedName>
</protein>
<keyword evidence="3" id="KW-1185">Reference proteome</keyword>
<reference evidence="2 3" key="1">
    <citation type="journal article" date="2016" name="Mol. Biol. Evol.">
        <title>Comparative Genomics of Early-Diverging Mushroom-Forming Fungi Provides Insights into the Origins of Lignocellulose Decay Capabilities.</title>
        <authorList>
            <person name="Nagy L.G."/>
            <person name="Riley R."/>
            <person name="Tritt A."/>
            <person name="Adam C."/>
            <person name="Daum C."/>
            <person name="Floudas D."/>
            <person name="Sun H."/>
            <person name="Yadav J.S."/>
            <person name="Pangilinan J."/>
            <person name="Larsson K.H."/>
            <person name="Matsuura K."/>
            <person name="Barry K."/>
            <person name="Labutti K."/>
            <person name="Kuo R."/>
            <person name="Ohm R.A."/>
            <person name="Bhattacharya S.S."/>
            <person name="Shirouzu T."/>
            <person name="Yoshinaga Y."/>
            <person name="Martin F.M."/>
            <person name="Grigoriev I.V."/>
            <person name="Hibbett D.S."/>
        </authorList>
    </citation>
    <scope>NUCLEOTIDE SEQUENCE [LARGE SCALE GENOMIC DNA]</scope>
    <source>
        <strain evidence="2 3">HHB12029</strain>
    </source>
</reference>
<organism evidence="2 3">
    <name type="scientific">Exidia glandulosa HHB12029</name>
    <dbReference type="NCBI Taxonomy" id="1314781"/>
    <lineage>
        <taxon>Eukaryota</taxon>
        <taxon>Fungi</taxon>
        <taxon>Dikarya</taxon>
        <taxon>Basidiomycota</taxon>
        <taxon>Agaricomycotina</taxon>
        <taxon>Agaricomycetes</taxon>
        <taxon>Auriculariales</taxon>
        <taxon>Exidiaceae</taxon>
        <taxon>Exidia</taxon>
    </lineage>
</organism>
<dbReference type="STRING" id="1314781.A0A165DWK7"/>
<evidence type="ECO:0000313" key="2">
    <source>
        <dbReference type="EMBL" id="KZV85526.1"/>
    </source>
</evidence>
<dbReference type="Gene3D" id="3.10.180.10">
    <property type="entry name" value="2,3-Dihydroxybiphenyl 1,2-Dioxygenase, domain 1"/>
    <property type="match status" value="1"/>
</dbReference>